<dbReference type="GO" id="GO:0003677">
    <property type="term" value="F:DNA binding"/>
    <property type="evidence" value="ECO:0007669"/>
    <property type="project" value="UniProtKB-KW"/>
</dbReference>
<reference evidence="4 6" key="2">
    <citation type="submission" date="2023-10" db="EMBL/GenBank/DDBJ databases">
        <title>A new tool for lettuce pathogen research.</title>
        <authorList>
            <person name="Horton K.N."/>
            <person name="Cseke L.J."/>
            <person name="Badiwe M."/>
            <person name="Tesfaye D."/>
            <person name="Klein A."/>
            <person name="Su J."/>
            <person name="Potnis N."/>
            <person name="Gassmann W."/>
        </authorList>
    </citation>
    <scope>NUCLEOTIDE SEQUENCE [LARGE SCALE GENOMIC DNA]</scope>
    <source>
        <strain evidence="4 6">JSKH1901</strain>
    </source>
</reference>
<evidence type="ECO:0008006" key="7">
    <source>
        <dbReference type="Google" id="ProtNLM"/>
    </source>
</evidence>
<proteinExistence type="predicted"/>
<dbReference type="RefSeq" id="WP_154844810.1">
    <property type="nucleotide sequence ID" value="NZ_CP060399.1"/>
</dbReference>
<dbReference type="EMBL" id="LR828257">
    <property type="protein sequence ID" value="CAD0328153.1"/>
    <property type="molecule type" value="Genomic_DNA"/>
</dbReference>
<protein>
    <recommendedName>
        <fullName evidence="7">Type I restriction modification DNA specificity domain-containing protein</fullName>
    </recommendedName>
</protein>
<organism evidence="3 5">
    <name type="scientific">Xanthomonas hortorum pv. vitians</name>
    <dbReference type="NCBI Taxonomy" id="83224"/>
    <lineage>
        <taxon>Bacteria</taxon>
        <taxon>Pseudomonadati</taxon>
        <taxon>Pseudomonadota</taxon>
        <taxon>Gammaproteobacteria</taxon>
        <taxon>Lysobacterales</taxon>
        <taxon>Lysobacteraceae</taxon>
        <taxon>Xanthomonas</taxon>
    </lineage>
</organism>
<dbReference type="EMBL" id="JAWMQI010000056">
    <property type="protein sequence ID" value="MDV7249639.1"/>
    <property type="molecule type" value="Genomic_DNA"/>
</dbReference>
<evidence type="ECO:0000313" key="5">
    <source>
        <dbReference type="Proteomes" id="UP000515406"/>
    </source>
</evidence>
<evidence type="ECO:0000313" key="3">
    <source>
        <dbReference type="EMBL" id="CAD0328163.1"/>
    </source>
</evidence>
<dbReference type="EMBL" id="LR828257">
    <property type="protein sequence ID" value="CAD0328163.1"/>
    <property type="molecule type" value="Genomic_DNA"/>
</dbReference>
<name>A0A6V7D4K0_9XANT</name>
<dbReference type="PANTHER" id="PTHR43140">
    <property type="entry name" value="TYPE-1 RESTRICTION ENZYME ECOKI SPECIFICITY PROTEIN"/>
    <property type="match status" value="1"/>
</dbReference>
<reference evidence="3 5" key="1">
    <citation type="submission" date="2020-07" db="EMBL/GenBank/DDBJ databases">
        <authorList>
            <person name="Pothier F. J."/>
        </authorList>
    </citation>
    <scope>NUCLEOTIDE SEQUENCE [LARGE SCALE GENOMIC DNA]</scope>
    <source>
        <strain evidence="3 5">CFBP 498</strain>
    </source>
</reference>
<evidence type="ECO:0000313" key="6">
    <source>
        <dbReference type="Proteomes" id="UP001187425"/>
    </source>
</evidence>
<dbReference type="Gene3D" id="3.90.220.20">
    <property type="entry name" value="DNA methylase specificity domains"/>
    <property type="match status" value="1"/>
</dbReference>
<gene>
    <name evidence="3" type="ORF">CFBP498_20170</name>
    <name evidence="4" type="ORF">R4K57_14680</name>
</gene>
<dbReference type="AlphaFoldDB" id="A0A6V7D4K0"/>
<evidence type="ECO:0000313" key="4">
    <source>
        <dbReference type="EMBL" id="MDV7249639.1"/>
    </source>
</evidence>
<dbReference type="REBASE" id="442792">
    <property type="entry name" value="S.Xho16734ORF3660P"/>
</dbReference>
<dbReference type="SUPFAM" id="SSF116734">
    <property type="entry name" value="DNA methylase specificity domain"/>
    <property type="match status" value="1"/>
</dbReference>
<dbReference type="InterPro" id="IPR051212">
    <property type="entry name" value="Type-I_RE_S_subunit"/>
</dbReference>
<keyword evidence="5" id="KW-1185">Reference proteome</keyword>
<dbReference type="InterPro" id="IPR044946">
    <property type="entry name" value="Restrct_endonuc_typeI_TRD_sf"/>
</dbReference>
<dbReference type="GO" id="GO:0009307">
    <property type="term" value="P:DNA restriction-modification system"/>
    <property type="evidence" value="ECO:0007669"/>
    <property type="project" value="UniProtKB-KW"/>
</dbReference>
<sequence>MIFAIERQAQRLKWAFESCKNGAWGSEPEGEDDVVCIRAADFDGQSGRLNNGERTLRAIEPGVFEKLALRSGDLVMEKSGGGEKQLVGRIVLFDDDRPSVTSNFLARCRPAEGFDSRYLKYLMLAIYAVRGTYPHIKQSTGIQNMDLGSYLDMQVVIPELHVQKEVANFLDKKIDRIDELIEKLGGVPSGGEKKQKKSLANLLLEYRSALIVLSVTGQAERPL</sequence>
<dbReference type="PANTHER" id="PTHR43140:SF1">
    <property type="entry name" value="TYPE I RESTRICTION ENZYME ECOKI SPECIFICITY SUBUNIT"/>
    <property type="match status" value="1"/>
</dbReference>
<evidence type="ECO:0000256" key="2">
    <source>
        <dbReference type="ARBA" id="ARBA00023125"/>
    </source>
</evidence>
<dbReference type="Proteomes" id="UP001187425">
    <property type="component" value="Unassembled WGS sequence"/>
</dbReference>
<dbReference type="REBASE" id="438204">
    <property type="entry name" value="S.Xho498ORF20150P"/>
</dbReference>
<evidence type="ECO:0000256" key="1">
    <source>
        <dbReference type="ARBA" id="ARBA00022747"/>
    </source>
</evidence>
<accession>A0A6V7D4K0</accession>
<keyword evidence="2" id="KW-0238">DNA-binding</keyword>
<keyword evidence="1" id="KW-0680">Restriction system</keyword>
<dbReference type="Proteomes" id="UP000515406">
    <property type="component" value="Chromosome"/>
</dbReference>